<keyword evidence="1" id="KW-0732">Signal</keyword>
<accession>A0A9X1SEX2</accession>
<organism evidence="2 3">
    <name type="scientific">Blastopirellula sediminis</name>
    <dbReference type="NCBI Taxonomy" id="2894196"/>
    <lineage>
        <taxon>Bacteria</taxon>
        <taxon>Pseudomonadati</taxon>
        <taxon>Planctomycetota</taxon>
        <taxon>Planctomycetia</taxon>
        <taxon>Pirellulales</taxon>
        <taxon>Pirellulaceae</taxon>
        <taxon>Blastopirellula</taxon>
    </lineage>
</organism>
<dbReference type="InterPro" id="IPR011990">
    <property type="entry name" value="TPR-like_helical_dom_sf"/>
</dbReference>
<reference evidence="2" key="1">
    <citation type="submission" date="2021-11" db="EMBL/GenBank/DDBJ databases">
        <title>Genome sequence.</title>
        <authorList>
            <person name="Sun Q."/>
        </authorList>
    </citation>
    <scope>NUCLEOTIDE SEQUENCE</scope>
    <source>
        <strain evidence="2">JC732</strain>
    </source>
</reference>
<dbReference type="Proteomes" id="UP001139103">
    <property type="component" value="Unassembled WGS sequence"/>
</dbReference>
<comment type="caution">
    <text evidence="2">The sequence shown here is derived from an EMBL/GenBank/DDBJ whole genome shotgun (WGS) entry which is preliminary data.</text>
</comment>
<evidence type="ECO:0008006" key="4">
    <source>
        <dbReference type="Google" id="ProtNLM"/>
    </source>
</evidence>
<dbReference type="PROSITE" id="PS51257">
    <property type="entry name" value="PROKAR_LIPOPROTEIN"/>
    <property type="match status" value="1"/>
</dbReference>
<dbReference type="RefSeq" id="WP_230214706.1">
    <property type="nucleotide sequence ID" value="NZ_JAJKFT010000002.1"/>
</dbReference>
<keyword evidence="3" id="KW-1185">Reference proteome</keyword>
<feature type="signal peptide" evidence="1">
    <location>
        <begin position="1"/>
        <end position="25"/>
    </location>
</feature>
<evidence type="ECO:0000313" key="2">
    <source>
        <dbReference type="EMBL" id="MCC9627026.1"/>
    </source>
</evidence>
<dbReference type="AlphaFoldDB" id="A0A9X1SEX2"/>
<protein>
    <recommendedName>
        <fullName evidence="4">Tetratricopeptide repeat protein</fullName>
    </recommendedName>
</protein>
<name>A0A9X1SEX2_9BACT</name>
<dbReference type="SUPFAM" id="SSF48452">
    <property type="entry name" value="TPR-like"/>
    <property type="match status" value="1"/>
</dbReference>
<feature type="chain" id="PRO_5040973780" description="Tetratricopeptide repeat protein" evidence="1">
    <location>
        <begin position="26"/>
        <end position="368"/>
    </location>
</feature>
<evidence type="ECO:0000313" key="3">
    <source>
        <dbReference type="Proteomes" id="UP001139103"/>
    </source>
</evidence>
<sequence length="368" mass="41982">MMFHRSSRFRILIPAVLLLTFLALACETLADEDAAKTPLKKTQLILLEHYTLAYDRNDYQQQRNVMQQIYDVTVNNKSDLRLLTAAEARMILDDHEAALAMPVESLQKARQMQVECRLGNAATLQKDYPRAIVHLDKALELSEVYGADSYEQLRIKVQIAAASEYTGGDINRGIAIATDVRTELERRNMADCHLYSDTLAYLYILQLAAGKEPEGIETGETLIQLLQKQQEERTLRFVQVTGMIARFLNIAKRHDEAYRYAALGLKTCPELVGEDMKYGLLLLQECAKALANLNDYEQVPVLYEKILSTIAATPGYPDHLKLEFLKEYAAILETMGEQQRNVEIKREIEKIKYPPMPPKSLYSDWSMK</sequence>
<gene>
    <name evidence="2" type="ORF">LOC68_01275</name>
</gene>
<dbReference type="Gene3D" id="1.25.40.10">
    <property type="entry name" value="Tetratricopeptide repeat domain"/>
    <property type="match status" value="1"/>
</dbReference>
<dbReference type="EMBL" id="JAJKFT010000002">
    <property type="protein sequence ID" value="MCC9627026.1"/>
    <property type="molecule type" value="Genomic_DNA"/>
</dbReference>
<evidence type="ECO:0000256" key="1">
    <source>
        <dbReference type="SAM" id="SignalP"/>
    </source>
</evidence>
<proteinExistence type="predicted"/>